<dbReference type="SUPFAM" id="SSF52151">
    <property type="entry name" value="FabD/lysophospholipase-like"/>
    <property type="match status" value="1"/>
</dbReference>
<dbReference type="eggNOG" id="KOG1202">
    <property type="taxonomic scope" value="Eukaryota"/>
</dbReference>
<evidence type="ECO:0000259" key="6">
    <source>
        <dbReference type="PROSITE" id="PS50075"/>
    </source>
</evidence>
<proteinExistence type="predicted"/>
<dbReference type="Pfam" id="PF22621">
    <property type="entry name" value="CurL-like_PKS_C"/>
    <property type="match status" value="1"/>
</dbReference>
<dbReference type="HOGENOM" id="CLU_000022_6_1_1"/>
<dbReference type="CDD" id="cd00833">
    <property type="entry name" value="PKS"/>
    <property type="match status" value="1"/>
</dbReference>
<dbReference type="InterPro" id="IPR014030">
    <property type="entry name" value="Ketoacyl_synth_N"/>
</dbReference>
<evidence type="ECO:0000256" key="3">
    <source>
        <dbReference type="ARBA" id="ARBA00022679"/>
    </source>
</evidence>
<feature type="domain" description="Carrier" evidence="6">
    <location>
        <begin position="1648"/>
        <end position="1725"/>
    </location>
</feature>
<dbReference type="InterPro" id="IPR016035">
    <property type="entry name" value="Acyl_Trfase/lysoPLipase"/>
</dbReference>
<dbReference type="Gene3D" id="3.10.129.110">
    <property type="entry name" value="Polyketide synthase dehydratase"/>
    <property type="match status" value="1"/>
</dbReference>
<dbReference type="SUPFAM" id="SSF47336">
    <property type="entry name" value="ACP-like"/>
    <property type="match status" value="1"/>
</dbReference>
<dbReference type="InterPro" id="IPR020841">
    <property type="entry name" value="PKS_Beta-ketoAc_synthase_dom"/>
</dbReference>
<protein>
    <submittedName>
        <fullName evidence="9">Polyketide synthase</fullName>
    </submittedName>
</protein>
<keyword evidence="10" id="KW-1185">Reference proteome</keyword>
<feature type="region of interest" description="Disordered" evidence="5">
    <location>
        <begin position="1601"/>
        <end position="1620"/>
    </location>
</feature>
<dbReference type="OMA" id="EMAYHAL"/>
<evidence type="ECO:0000259" key="8">
    <source>
        <dbReference type="PROSITE" id="PS52019"/>
    </source>
</evidence>
<gene>
    <name evidence="9" type="ORF">TRIATDRAFT_188840</name>
</gene>
<dbReference type="Gene3D" id="1.10.1200.10">
    <property type="entry name" value="ACP-like"/>
    <property type="match status" value="1"/>
</dbReference>
<feature type="domain" description="PKS/mFAS DH" evidence="8">
    <location>
        <begin position="1284"/>
        <end position="1592"/>
    </location>
</feature>
<dbReference type="PANTHER" id="PTHR43775:SF37">
    <property type="entry name" value="SI:DKEY-61P9.11"/>
    <property type="match status" value="1"/>
</dbReference>
<dbReference type="SMART" id="SM00827">
    <property type="entry name" value="PKS_AT"/>
    <property type="match status" value="1"/>
</dbReference>
<dbReference type="Gene3D" id="3.40.47.10">
    <property type="match status" value="1"/>
</dbReference>
<dbReference type="InterPro" id="IPR016036">
    <property type="entry name" value="Malonyl_transacylase_ACP-bd"/>
</dbReference>
<evidence type="ECO:0000256" key="1">
    <source>
        <dbReference type="ARBA" id="ARBA00022450"/>
    </source>
</evidence>
<dbReference type="GO" id="GO:0044550">
    <property type="term" value="P:secondary metabolite biosynthetic process"/>
    <property type="evidence" value="ECO:0007669"/>
    <property type="project" value="TreeGrafter"/>
</dbReference>
<evidence type="ECO:0000256" key="4">
    <source>
        <dbReference type="PROSITE-ProRule" id="PRU01363"/>
    </source>
</evidence>
<organism evidence="9 10">
    <name type="scientific">Hypocrea atroviridis (strain ATCC 20476 / IMI 206040)</name>
    <name type="common">Trichoderma atroviride</name>
    <dbReference type="NCBI Taxonomy" id="452589"/>
    <lineage>
        <taxon>Eukaryota</taxon>
        <taxon>Fungi</taxon>
        <taxon>Dikarya</taxon>
        <taxon>Ascomycota</taxon>
        <taxon>Pezizomycotina</taxon>
        <taxon>Sordariomycetes</taxon>
        <taxon>Hypocreomycetidae</taxon>
        <taxon>Hypocreales</taxon>
        <taxon>Hypocreaceae</taxon>
        <taxon>Trichoderma</taxon>
    </lineage>
</organism>
<dbReference type="NCBIfam" id="TIGR04532">
    <property type="entry name" value="PT_fungal_PKS"/>
    <property type="match status" value="1"/>
</dbReference>
<dbReference type="STRING" id="452589.G9NGU8"/>
<dbReference type="Pfam" id="PF16073">
    <property type="entry name" value="SAT"/>
    <property type="match status" value="1"/>
</dbReference>
<dbReference type="InterPro" id="IPR020806">
    <property type="entry name" value="PKS_PP-bd"/>
</dbReference>
<dbReference type="Gene3D" id="3.40.50.1820">
    <property type="entry name" value="alpha/beta hydrolase"/>
    <property type="match status" value="1"/>
</dbReference>
<dbReference type="InterPro" id="IPR032088">
    <property type="entry name" value="SAT"/>
</dbReference>
<keyword evidence="1" id="KW-0596">Phosphopantetheine</keyword>
<sequence>MSGQDAQIIFFGDQTVDTLQNIKVLANQARTSPIIARFLRECADVVQVNLSELDTKEKQPYLRFESILELAEIFAEQNTPFEAVSTILFFIAQFGDLLFRAENDPSFFKASRNSPSYSIGLCTGLLPAAAAATAGDVGELLTIGRVLIPVAYRLGVQQWRSAHEIESAPGSWAVAIVSVDPQEIENIINAFNDDMAIPQHRHIYISTLAHRWAVISGPPSLFAELWSYSKTLASASKMSVPIGTPAHAPHIQPIDISKVLGQSPVYELPIRDNVHVISTSTCQPFEGLTLGDVLTEALGDITCRMLNLAGVIDYIISELHDTEMVNLDPLGPKSQIDSFKKALENGGINFTTQSVQSDVRSGLRDGSDLVAVVGMSARLPGSEDIDSFWEILQAGQKIESEVPASRFDLETHYDPTGVKKNTITTPYGSFLDNPELFDNRLFNVSPREAKQMDPIQRILLMCSYEALQMAGYTAEAATLSTNRGRIATYFGQSADDWREANNSQDVDIFFIQGGVRPFSTGRLNYHYKWAGGNYSVDSACAGSSTSVILAVNALLSRECDTALAGGGSIYTATTQYAGLSRAGFLSKTLGGCKTFREDADGYLRGEGVGLVVLKRLEDAIADNDNVLAVLRRGARNYSWNSSSITHPSADAQVNLIRQVLRNADIDSKDVNFVEAHGTGTQAGDAMEMEAMTRVFGSDRAEDNPLYIGAVKANVGHGEAASGITSLIKAIEMIRRKTIPKQPGFPGPLNPKFPPLGNMNIHIPDQTFPFKSSPSSKDGKRRILINNFDASGGNNSMLLEDAPERQHKSEDDPRKFYTVAVSARTTYSLQNNARRLLEYLESHQDVQLSDLAYTTTARRIHEDLRKAYTVQSVSELQQLLATDLKKDFGSISPSNPPSSVVFTFTGQGSQYAGMGKQLFATSPRFRKTVESLQDVCTWHGFPSFIDLIASGDVEIGAYSAVQVQLAIAVIELALADLWKSWGIEPDVVIGYSLGEYAALHVAGVLSVHDVLYIVGKRATLIQEKCTPGTHAMLAVQASESDIKDKLLAYPSCEVSCKGAPNSNVVSGPADDIVNLQSQMKKEGYSSTLLEIPYGFHSSQVDPILEEFGELLDGINFAKPRIPVASTLKGAIVTEEGVFSPSYLEDQARQPVDFVGALKACQAANLIDDKTVWIEIGPKPVLSALTAASLGISRDKLLYTISNKDENWKTISASTTSAYLCALPLSWTKFHKDYTEFLTLLQLPTYAFDLKKYWVTTKSATPPVEPAPVPEKITTPLVPGFPNASLQRVKEESIEASKATVTFESMTCEPTLLPIIQGHLINGVPLCPASAFMDMAFSAAKYLYLRINPGSSVPAMSLTGLNIIHPLIPDPRKKPDQTVIIKAEKVANSQTVNINFKSRCGKFSDDHGSCQVHFSDEKQWKAEWSNNAYFIDSAKSSLVQRAMAGTGHRLHKKVVYKLFANLVRYDEPFQAMQEVFVEEDFSSDAVAIVKLSPANQSRFTFSPYWSDSLIHVAGFVLNGKPNVDDDNHWIASGFGSFRALQSVQPGVTYESYVHIRPGAGQNTAHCDVYIFEGNEIVGSSTGIIFTRMSRRVLEAVIGKGDTYNSSAPTPAKPSAVPTKALPQSKVEVFQSGRTSPSLSDTESGETPGTSVDGDDADEVISIILAKTGFDAADAEPFTKITDMGLDSLLTIEVISELKNSLGLELPASFFNHNPTIADVRRALGNDDKPAPKPKKKKASVVAPVVTPVAASTYAPTPSSSESDAEMAISTILAKTGFDPADVEPNQSAAEEPAAKNTRPISSYHSNVVLVQGRSKSKKTPLFLVTDGAGSSMSYMHLPPLFSGDNPVYTCESPFLDKPEDFTYTIEEVSDLYAEAIRKIQPHGPYLLGGWSLGGLYAFEVSKRFINAGEVVKGLFVLDFKFPMASKAKNQIVPSMEMVEMIGVANGVNIPGKGFIIAPSSPKTKLHSLQSVRAAVKYVLDPMKPGRAPLNTYVIWAGQGLETLLGGIPAGIEEILKQEKLHSDPDTDTQAYTMLLWFFGKRKEQEGPDGWDVATQSEVHCSSLPCDHFSMVNKSFVSPFYPIRLRK</sequence>
<comment type="caution">
    <text evidence="9">The sequence shown here is derived from an EMBL/GenBank/DDBJ whole genome shotgun (WGS) entry which is preliminary data.</text>
</comment>
<reference evidence="9 10" key="1">
    <citation type="journal article" date="2011" name="Genome Biol.">
        <title>Comparative genome sequence analysis underscores mycoparasitism as the ancestral life style of Trichoderma.</title>
        <authorList>
            <person name="Kubicek C.P."/>
            <person name="Herrera-Estrella A."/>
            <person name="Seidl-Seiboth V."/>
            <person name="Martinez D.A."/>
            <person name="Druzhinina I.S."/>
            <person name="Thon M."/>
            <person name="Zeilinger S."/>
            <person name="Casas-Flores S."/>
            <person name="Horwitz B.A."/>
            <person name="Mukherjee P.K."/>
            <person name="Mukherjee M."/>
            <person name="Kredics L."/>
            <person name="Alcaraz L.D."/>
            <person name="Aerts A."/>
            <person name="Antal Z."/>
            <person name="Atanasova L."/>
            <person name="Cervantes-Badillo M.G."/>
            <person name="Challacombe J."/>
            <person name="Chertkov O."/>
            <person name="McCluskey K."/>
            <person name="Coulpier F."/>
            <person name="Deshpande N."/>
            <person name="von Doehren H."/>
            <person name="Ebbole D.J."/>
            <person name="Esquivel-Naranjo E.U."/>
            <person name="Fekete E."/>
            <person name="Flipphi M."/>
            <person name="Glaser F."/>
            <person name="Gomez-Rodriguez E.Y."/>
            <person name="Gruber S."/>
            <person name="Han C."/>
            <person name="Henrissat B."/>
            <person name="Hermosa R."/>
            <person name="Hernandez-Onate M."/>
            <person name="Karaffa L."/>
            <person name="Kosti I."/>
            <person name="Le Crom S."/>
            <person name="Lindquist E."/>
            <person name="Lucas S."/>
            <person name="Luebeck M."/>
            <person name="Luebeck P.S."/>
            <person name="Margeot A."/>
            <person name="Metz B."/>
            <person name="Misra M."/>
            <person name="Nevalainen H."/>
            <person name="Omann M."/>
            <person name="Packer N."/>
            <person name="Perrone G."/>
            <person name="Uresti-Rivera E.E."/>
            <person name="Salamov A."/>
            <person name="Schmoll M."/>
            <person name="Seiboth B."/>
            <person name="Shapiro H."/>
            <person name="Sukno S."/>
            <person name="Tamayo-Ramos J.A."/>
            <person name="Tisch D."/>
            <person name="Wiest A."/>
            <person name="Wilkinson H.H."/>
            <person name="Zhang M."/>
            <person name="Coutinho P.M."/>
            <person name="Kenerley C.M."/>
            <person name="Monte E."/>
            <person name="Baker S.E."/>
            <person name="Grigoriev I.V."/>
        </authorList>
    </citation>
    <scope>NUCLEOTIDE SEQUENCE [LARGE SCALE GENOMIC DNA]</scope>
    <source>
        <strain evidence="10">ATCC 20476 / IMI 206040</strain>
    </source>
</reference>
<dbReference type="GO" id="GO:0004312">
    <property type="term" value="F:fatty acid synthase activity"/>
    <property type="evidence" value="ECO:0007669"/>
    <property type="project" value="TreeGrafter"/>
</dbReference>
<dbReference type="Proteomes" id="UP000005426">
    <property type="component" value="Unassembled WGS sequence"/>
</dbReference>
<name>G9NGU8_HYPAI</name>
<dbReference type="GO" id="GO:0006633">
    <property type="term" value="P:fatty acid biosynthetic process"/>
    <property type="evidence" value="ECO:0007669"/>
    <property type="project" value="TreeGrafter"/>
</dbReference>
<feature type="compositionally biased region" description="Polar residues" evidence="5">
    <location>
        <begin position="1629"/>
        <end position="1647"/>
    </location>
</feature>
<dbReference type="InterPro" id="IPR029058">
    <property type="entry name" value="AB_hydrolase_fold"/>
</dbReference>
<dbReference type="InterPro" id="IPR049900">
    <property type="entry name" value="PKS_mFAS_DH"/>
</dbReference>
<dbReference type="InterPro" id="IPR006162">
    <property type="entry name" value="Ppantetheine_attach_site"/>
</dbReference>
<feature type="region of interest" description="Disordered" evidence="5">
    <location>
        <begin position="1627"/>
        <end position="1651"/>
    </location>
</feature>
<dbReference type="PROSITE" id="PS52019">
    <property type="entry name" value="PKS_MFAS_DH"/>
    <property type="match status" value="1"/>
</dbReference>
<dbReference type="PROSITE" id="PS52004">
    <property type="entry name" value="KS3_2"/>
    <property type="match status" value="1"/>
</dbReference>
<dbReference type="PROSITE" id="PS50075">
    <property type="entry name" value="CARRIER"/>
    <property type="match status" value="1"/>
</dbReference>
<dbReference type="InterPro" id="IPR050091">
    <property type="entry name" value="PKS_NRPS_Biosynth_Enz"/>
</dbReference>
<dbReference type="InterPro" id="IPR036736">
    <property type="entry name" value="ACP-like_sf"/>
</dbReference>
<dbReference type="Pfam" id="PF00550">
    <property type="entry name" value="PP-binding"/>
    <property type="match status" value="1"/>
</dbReference>
<dbReference type="SUPFAM" id="SSF53474">
    <property type="entry name" value="alpha/beta-Hydrolases"/>
    <property type="match status" value="1"/>
</dbReference>
<dbReference type="PROSITE" id="PS00012">
    <property type="entry name" value="PHOSPHOPANTETHEINE"/>
    <property type="match status" value="1"/>
</dbReference>
<evidence type="ECO:0000313" key="10">
    <source>
        <dbReference type="Proteomes" id="UP000005426"/>
    </source>
</evidence>
<dbReference type="PANTHER" id="PTHR43775">
    <property type="entry name" value="FATTY ACID SYNTHASE"/>
    <property type="match status" value="1"/>
</dbReference>
<dbReference type="InterPro" id="IPR009081">
    <property type="entry name" value="PP-bd_ACP"/>
</dbReference>
<feature type="region of interest" description="N-terminal hotdog fold" evidence="4">
    <location>
        <begin position="1284"/>
        <end position="1417"/>
    </location>
</feature>
<dbReference type="SMART" id="SM00823">
    <property type="entry name" value="PKS_PP"/>
    <property type="match status" value="1"/>
</dbReference>
<dbReference type="InterPro" id="IPR014031">
    <property type="entry name" value="Ketoacyl_synth_C"/>
</dbReference>
<accession>G9NGU8</accession>
<feature type="active site" description="Proton acceptor; for dehydratase activity" evidence="4">
    <location>
        <position position="1317"/>
    </location>
</feature>
<dbReference type="Pfam" id="PF00975">
    <property type="entry name" value="Thioesterase"/>
    <property type="match status" value="1"/>
</dbReference>
<feature type="region of interest" description="C-terminal hotdog fold" evidence="4">
    <location>
        <begin position="1444"/>
        <end position="1592"/>
    </location>
</feature>
<evidence type="ECO:0000256" key="5">
    <source>
        <dbReference type="SAM" id="MobiDB-lite"/>
    </source>
</evidence>
<dbReference type="InterPro" id="IPR016039">
    <property type="entry name" value="Thiolase-like"/>
</dbReference>
<dbReference type="OrthoDB" id="329835at2759"/>
<keyword evidence="3" id="KW-0808">Transferase</keyword>
<dbReference type="SUPFAM" id="SSF55048">
    <property type="entry name" value="Probable ACP-binding domain of malonyl-CoA ACP transacylase"/>
    <property type="match status" value="1"/>
</dbReference>
<dbReference type="InterPro" id="IPR001227">
    <property type="entry name" value="Ac_transferase_dom_sf"/>
</dbReference>
<dbReference type="SMART" id="SM00825">
    <property type="entry name" value="PKS_KS"/>
    <property type="match status" value="1"/>
</dbReference>
<evidence type="ECO:0000256" key="2">
    <source>
        <dbReference type="ARBA" id="ARBA00022553"/>
    </source>
</evidence>
<dbReference type="SUPFAM" id="SSF53901">
    <property type="entry name" value="Thiolase-like"/>
    <property type="match status" value="1"/>
</dbReference>
<dbReference type="Gene3D" id="3.30.70.3290">
    <property type="match status" value="1"/>
</dbReference>
<dbReference type="InterPro" id="IPR001031">
    <property type="entry name" value="Thioesterase"/>
</dbReference>
<dbReference type="EMBL" id="ABDG02000015">
    <property type="protein sequence ID" value="EHK49847.1"/>
    <property type="molecule type" value="Genomic_DNA"/>
</dbReference>
<dbReference type="Gene3D" id="3.40.366.10">
    <property type="entry name" value="Malonyl-Coenzyme A Acyl Carrier Protein, domain 2"/>
    <property type="match status" value="2"/>
</dbReference>
<dbReference type="Pfam" id="PF00109">
    <property type="entry name" value="ketoacyl-synt"/>
    <property type="match status" value="1"/>
</dbReference>
<evidence type="ECO:0000313" key="9">
    <source>
        <dbReference type="EMBL" id="EHK49847.1"/>
    </source>
</evidence>
<keyword evidence="2" id="KW-0597">Phosphoprotein</keyword>
<dbReference type="InterPro" id="IPR030918">
    <property type="entry name" value="PT_fungal_PKS"/>
</dbReference>
<feature type="domain" description="Ketosynthase family 3 (KS3)" evidence="7">
    <location>
        <begin position="367"/>
        <end position="800"/>
    </location>
</feature>
<dbReference type="InterPro" id="IPR042104">
    <property type="entry name" value="PKS_dehydratase_sf"/>
</dbReference>
<dbReference type="Pfam" id="PF02801">
    <property type="entry name" value="Ketoacyl-synt_C"/>
    <property type="match status" value="1"/>
</dbReference>
<feature type="active site" description="Proton donor; for dehydratase activity" evidence="4">
    <location>
        <position position="1505"/>
    </location>
</feature>
<dbReference type="Pfam" id="PF00698">
    <property type="entry name" value="Acyl_transf_1"/>
    <property type="match status" value="1"/>
</dbReference>
<dbReference type="InterPro" id="IPR014043">
    <property type="entry name" value="Acyl_transferase_dom"/>
</dbReference>
<dbReference type="GO" id="GO:0031177">
    <property type="term" value="F:phosphopantetheine binding"/>
    <property type="evidence" value="ECO:0007669"/>
    <property type="project" value="InterPro"/>
</dbReference>
<evidence type="ECO:0000259" key="7">
    <source>
        <dbReference type="PROSITE" id="PS52004"/>
    </source>
</evidence>